<dbReference type="EMBL" id="PZZP01000001">
    <property type="protein sequence ID" value="PTM59876.1"/>
    <property type="molecule type" value="Genomic_DNA"/>
</dbReference>
<evidence type="ECO:0008006" key="3">
    <source>
        <dbReference type="Google" id="ProtNLM"/>
    </source>
</evidence>
<reference evidence="1 2" key="1">
    <citation type="submission" date="2018-04" db="EMBL/GenBank/DDBJ databases">
        <title>Genomic Encyclopedia of Archaeal and Bacterial Type Strains, Phase II (KMG-II): from individual species to whole genera.</title>
        <authorList>
            <person name="Goeker M."/>
        </authorList>
    </citation>
    <scope>NUCLEOTIDE SEQUENCE [LARGE SCALE GENOMIC DNA]</scope>
    <source>
        <strain evidence="1 2">DSM 45169</strain>
    </source>
</reference>
<gene>
    <name evidence="1" type="ORF">C8J48_2513</name>
</gene>
<protein>
    <recommendedName>
        <fullName evidence="3">DUF3221 domain-containing protein</fullName>
    </recommendedName>
</protein>
<comment type="caution">
    <text evidence="1">The sequence shown here is derived from an EMBL/GenBank/DDBJ whole genome shotgun (WGS) entry which is preliminary data.</text>
</comment>
<dbReference type="RefSeq" id="WP_107727214.1">
    <property type="nucleotide sequence ID" value="NZ_PZZP01000001.1"/>
</dbReference>
<dbReference type="AlphaFoldDB" id="A0A2T4ZDC5"/>
<organism evidence="1 2">
    <name type="scientific">Desmospora activa DSM 45169</name>
    <dbReference type="NCBI Taxonomy" id="1121389"/>
    <lineage>
        <taxon>Bacteria</taxon>
        <taxon>Bacillati</taxon>
        <taxon>Bacillota</taxon>
        <taxon>Bacilli</taxon>
        <taxon>Bacillales</taxon>
        <taxon>Thermoactinomycetaceae</taxon>
        <taxon>Desmospora</taxon>
    </lineage>
</organism>
<dbReference type="Proteomes" id="UP000241639">
    <property type="component" value="Unassembled WGS sequence"/>
</dbReference>
<proteinExistence type="predicted"/>
<keyword evidence="2" id="KW-1185">Reference proteome</keyword>
<name>A0A2T4ZDC5_9BACL</name>
<evidence type="ECO:0000313" key="1">
    <source>
        <dbReference type="EMBL" id="PTM59876.1"/>
    </source>
</evidence>
<dbReference type="PROSITE" id="PS51257">
    <property type="entry name" value="PROKAR_LIPOPROTEIN"/>
    <property type="match status" value="1"/>
</dbReference>
<evidence type="ECO:0000313" key="2">
    <source>
        <dbReference type="Proteomes" id="UP000241639"/>
    </source>
</evidence>
<accession>A0A2T4ZDC5</accession>
<sequence length="116" mass="12885">MGRQWIVLCMSLLLLTGCIDQGVPAEKADVIGTVTEVQEQRFLLRAKEDVIRSGDVYAVAITDRTSVYLQKAGKATAAKIEDIQQDQQVSLWVDGRVRESDPPRVSAKVVLIQEEE</sequence>